<protein>
    <submittedName>
        <fullName evidence="2">Glycosyltransferase family 4 protein</fullName>
    </submittedName>
</protein>
<dbReference type="PANTHER" id="PTHR45947:SF3">
    <property type="entry name" value="SULFOQUINOVOSYL TRANSFERASE SQD2"/>
    <property type="match status" value="1"/>
</dbReference>
<dbReference type="Pfam" id="PF13692">
    <property type="entry name" value="Glyco_trans_1_4"/>
    <property type="match status" value="1"/>
</dbReference>
<dbReference type="SUPFAM" id="SSF53756">
    <property type="entry name" value="UDP-Glycosyltransferase/glycogen phosphorylase"/>
    <property type="match status" value="1"/>
</dbReference>
<keyword evidence="3" id="KW-1185">Reference proteome</keyword>
<accession>A0ABS7A5F4</accession>
<evidence type="ECO:0000313" key="3">
    <source>
        <dbReference type="Proteomes" id="UP001196565"/>
    </source>
</evidence>
<reference evidence="2 3" key="1">
    <citation type="submission" date="2021-07" db="EMBL/GenBank/DDBJ databases">
        <authorList>
            <person name="So Y."/>
        </authorList>
    </citation>
    <scope>NUCLEOTIDE SEQUENCE [LARGE SCALE GENOMIC DNA]</scope>
    <source>
        <strain evidence="2 3">HJA6</strain>
    </source>
</reference>
<dbReference type="Pfam" id="PF13439">
    <property type="entry name" value="Glyco_transf_4"/>
    <property type="match status" value="1"/>
</dbReference>
<dbReference type="InterPro" id="IPR050194">
    <property type="entry name" value="Glycosyltransferase_grp1"/>
</dbReference>
<name>A0ABS7A5F4_9PROT</name>
<proteinExistence type="predicted"/>
<dbReference type="Proteomes" id="UP001196565">
    <property type="component" value="Unassembled WGS sequence"/>
</dbReference>
<organism evidence="2 3">
    <name type="scientific">Roseomonas alba</name>
    <dbReference type="NCBI Taxonomy" id="2846776"/>
    <lineage>
        <taxon>Bacteria</taxon>
        <taxon>Pseudomonadati</taxon>
        <taxon>Pseudomonadota</taxon>
        <taxon>Alphaproteobacteria</taxon>
        <taxon>Acetobacterales</taxon>
        <taxon>Roseomonadaceae</taxon>
        <taxon>Roseomonas</taxon>
    </lineage>
</organism>
<gene>
    <name evidence="2" type="ORF">KPL78_06770</name>
</gene>
<dbReference type="EMBL" id="JAHYBZ010000002">
    <property type="protein sequence ID" value="MBW6397541.1"/>
    <property type="molecule type" value="Genomic_DNA"/>
</dbReference>
<feature type="domain" description="Glycosyltransferase subfamily 4-like N-terminal" evidence="1">
    <location>
        <begin position="13"/>
        <end position="183"/>
    </location>
</feature>
<dbReference type="PANTHER" id="PTHR45947">
    <property type="entry name" value="SULFOQUINOVOSYL TRANSFERASE SQD2"/>
    <property type="match status" value="1"/>
</dbReference>
<comment type="caution">
    <text evidence="2">The sequence shown here is derived from an EMBL/GenBank/DDBJ whole genome shotgun (WGS) entry which is preliminary data.</text>
</comment>
<dbReference type="Gene3D" id="3.40.50.2000">
    <property type="entry name" value="Glycogen Phosphorylase B"/>
    <property type="match status" value="2"/>
</dbReference>
<dbReference type="InterPro" id="IPR028098">
    <property type="entry name" value="Glyco_trans_4-like_N"/>
</dbReference>
<dbReference type="CDD" id="cd03794">
    <property type="entry name" value="GT4_WbuB-like"/>
    <property type="match status" value="1"/>
</dbReference>
<evidence type="ECO:0000259" key="1">
    <source>
        <dbReference type="Pfam" id="PF13439"/>
    </source>
</evidence>
<evidence type="ECO:0000313" key="2">
    <source>
        <dbReference type="EMBL" id="MBW6397541.1"/>
    </source>
</evidence>
<sequence length="384" mass="41532">MRILYSHRIQSHDGQGVHIASMVAALRAAGHEVRVVGPPAYDDAQLGSASSGIARLKRALPGFLREVAEMVYALPSTLRLARAAREFAPDVIYERVNLFHFAGSWTAWRRRVPLLLEVNSPLAEERARFSGLRLRGLARAAERFVWRRADAVLPVTSVLAGHVAAAGVPDSRITVVPNGIDLSDYAGLTPTVPGAAVRLGFVGFIRDWHGLDAVIRSLAAWQEEPRIELTVVGDGPARPGLEALTAELGISDRVRFTGLAPRAEVPGLVAGFDIALQPAAVPYASPLKVFEYMAAGRAIVAPDQPNIREILEHDRTALLFEAGRPDALWTMVLRLARDPALRARLGEAARAEVLSRNYTWAGNAKHVVTLAEAALAQRAAGHAR</sequence>
<dbReference type="RefSeq" id="WP_219762145.1">
    <property type="nucleotide sequence ID" value="NZ_JAHYBZ010000002.1"/>
</dbReference>